<feature type="domain" description="Glycosyl hydrolase family 36 N-terminal" evidence="5">
    <location>
        <begin position="27"/>
        <end position="248"/>
    </location>
</feature>
<dbReference type="CDD" id="cd14791">
    <property type="entry name" value="GH36"/>
    <property type="match status" value="1"/>
</dbReference>
<name>A0A7W9LIX1_9ACTN</name>
<dbReference type="InterPro" id="IPR017853">
    <property type="entry name" value="GH"/>
</dbReference>
<reference evidence="6 7" key="1">
    <citation type="submission" date="2020-08" db="EMBL/GenBank/DDBJ databases">
        <title>Sequencing the genomes of 1000 actinobacteria strains.</title>
        <authorList>
            <person name="Klenk H.-P."/>
        </authorList>
    </citation>
    <scope>NUCLEOTIDE SEQUENCE [LARGE SCALE GENOMIC DNA]</scope>
    <source>
        <strain evidence="6 7">DSM 102122</strain>
    </source>
</reference>
<evidence type="ECO:0000256" key="1">
    <source>
        <dbReference type="ARBA" id="ARBA00001255"/>
    </source>
</evidence>
<proteinExistence type="predicted"/>
<dbReference type="EMBL" id="JACHMM010000001">
    <property type="protein sequence ID" value="MBB5785485.1"/>
    <property type="molecule type" value="Genomic_DNA"/>
</dbReference>
<evidence type="ECO:0000313" key="6">
    <source>
        <dbReference type="EMBL" id="MBB5785485.1"/>
    </source>
</evidence>
<gene>
    <name evidence="6" type="ORF">HD601_000060</name>
</gene>
<accession>A0A7W9LIX1</accession>
<comment type="caution">
    <text evidence="6">The sequence shown here is derived from an EMBL/GenBank/DDBJ whole genome shotgun (WGS) entry which is preliminary data.</text>
</comment>
<dbReference type="InterPro" id="IPR013785">
    <property type="entry name" value="Aldolase_TIM"/>
</dbReference>
<organism evidence="6 7">
    <name type="scientific">Jiangella mangrovi</name>
    <dbReference type="NCBI Taxonomy" id="1524084"/>
    <lineage>
        <taxon>Bacteria</taxon>
        <taxon>Bacillati</taxon>
        <taxon>Actinomycetota</taxon>
        <taxon>Actinomycetes</taxon>
        <taxon>Jiangellales</taxon>
        <taxon>Jiangellaceae</taxon>
        <taxon>Jiangella</taxon>
    </lineage>
</organism>
<dbReference type="SUPFAM" id="SSF51445">
    <property type="entry name" value="(Trans)glycosidases"/>
    <property type="match status" value="1"/>
</dbReference>
<dbReference type="Gene3D" id="3.20.20.70">
    <property type="entry name" value="Aldolase class I"/>
    <property type="match status" value="1"/>
</dbReference>
<evidence type="ECO:0000313" key="7">
    <source>
        <dbReference type="Proteomes" id="UP000542813"/>
    </source>
</evidence>
<dbReference type="Pfam" id="PF02065">
    <property type="entry name" value="Melibiase"/>
    <property type="match status" value="1"/>
</dbReference>
<dbReference type="Gene3D" id="2.70.98.60">
    <property type="entry name" value="alpha-galactosidase from lactobacil brevis"/>
    <property type="match status" value="1"/>
</dbReference>
<dbReference type="EC" id="3.2.1.22" evidence="2"/>
<keyword evidence="3 6" id="KW-0378">Hydrolase</keyword>
<keyword evidence="4 6" id="KW-0326">Glycosidase</keyword>
<evidence type="ECO:0000259" key="5">
    <source>
        <dbReference type="Pfam" id="PF16875"/>
    </source>
</evidence>
<dbReference type="PANTHER" id="PTHR43053">
    <property type="entry name" value="GLYCOSIDASE FAMILY 31"/>
    <property type="match status" value="1"/>
</dbReference>
<comment type="catalytic activity">
    <reaction evidence="1">
        <text>Hydrolysis of terminal, non-reducing alpha-D-galactose residues in alpha-D-galactosides, including galactose oligosaccharides, galactomannans and galactolipids.</text>
        <dbReference type="EC" id="3.2.1.22"/>
    </reaction>
</comment>
<dbReference type="GO" id="GO:0004557">
    <property type="term" value="F:alpha-galactosidase activity"/>
    <property type="evidence" value="ECO:0007669"/>
    <property type="project" value="UniProtKB-EC"/>
</dbReference>
<dbReference type="PROSITE" id="PS00512">
    <property type="entry name" value="ALPHA_GALACTOSIDASE"/>
    <property type="match status" value="1"/>
</dbReference>
<dbReference type="Proteomes" id="UP000542813">
    <property type="component" value="Unassembled WGS sequence"/>
</dbReference>
<dbReference type="InterPro" id="IPR050985">
    <property type="entry name" value="Alpha-glycosidase_related"/>
</dbReference>
<evidence type="ECO:0000256" key="2">
    <source>
        <dbReference type="ARBA" id="ARBA00012755"/>
    </source>
</evidence>
<evidence type="ECO:0000256" key="4">
    <source>
        <dbReference type="ARBA" id="ARBA00023295"/>
    </source>
</evidence>
<dbReference type="PANTHER" id="PTHR43053:SF3">
    <property type="entry name" value="ALPHA-GALACTOSIDASE C-RELATED"/>
    <property type="match status" value="1"/>
</dbReference>
<dbReference type="AlphaFoldDB" id="A0A7W9LIX1"/>
<sequence>MHWTLRTATSEYVVGLFGETGSPQALALEYWGAAGGATGPWPKPAIRYSYETPADLAPLEYASNGTRHVHRSELLVEHDDGLSGAVWTYVSHEQSATELAVLFRDDTGRLELVQHVLVRPDSDVVERWVDVRNVSTDHEVRLGRVLSAAWSVHAPDGAVLHYPAGSWSHEFGPEAVPLRQGVLQIGSRYGVTGHLHAPAMTVTVPGRADAFGVQLAWSGSWTIAAEADPGGLLRVSAGIDDETTTVRLTPGRTFTTPRSWGVWSPDGEWGVARAWHRHQRLVNPRATDPYHRPIVYNSWFATRFDLRADHQLELARTAAELGVEAFVIDDGWFGTRSSDRSGLGDWTVRRDAFPDGLLPLATAVTELGMRFGLWVELEGVNLDSDLYRAHPDWVYRVGDRPLVTMRHQTVLNLGLTAVRSHLAGVLRRLLTELPITYLKWDLNRPITDPGPADSEWSVAHTEGYYGLLRLLRDEFPHVTVEACAGGGGRVDTAVAELADVVWTSDETGPRDRLVIQDGFLRAFGAHLMSGWVTDLPGSRFPEPVSDGFRLVTSMAGVLGFGADLGTWDAARRKAAADAVALYKELRPVLLTGDVHVHGSPRSGEYALEYVTPQRSVKLVWAASDADVIVTDREGITP</sequence>
<protein>
    <recommendedName>
        <fullName evidence="2">alpha-galactosidase</fullName>
        <ecNumber evidence="2">3.2.1.22</ecNumber>
    </recommendedName>
</protein>
<dbReference type="GO" id="GO:0016052">
    <property type="term" value="P:carbohydrate catabolic process"/>
    <property type="evidence" value="ECO:0007669"/>
    <property type="project" value="InterPro"/>
</dbReference>
<evidence type="ECO:0000256" key="3">
    <source>
        <dbReference type="ARBA" id="ARBA00022801"/>
    </source>
</evidence>
<dbReference type="InterPro" id="IPR002252">
    <property type="entry name" value="Glyco_hydro_36"/>
</dbReference>
<keyword evidence="7" id="KW-1185">Reference proteome</keyword>
<dbReference type="PRINTS" id="PR00743">
    <property type="entry name" value="GLHYDRLASE36"/>
</dbReference>
<dbReference type="InterPro" id="IPR038417">
    <property type="entry name" value="Alpga-gal_N_sf"/>
</dbReference>
<dbReference type="RefSeq" id="WP_184818261.1">
    <property type="nucleotide sequence ID" value="NZ_JACHMM010000001.1"/>
</dbReference>
<dbReference type="InterPro" id="IPR000111">
    <property type="entry name" value="Glyco_hydro_27/36_CS"/>
</dbReference>
<dbReference type="InterPro" id="IPR031704">
    <property type="entry name" value="Glyco_hydro_36_N"/>
</dbReference>
<dbReference type="Pfam" id="PF16875">
    <property type="entry name" value="Glyco_hydro_36N"/>
    <property type="match status" value="1"/>
</dbReference>